<dbReference type="EMBL" id="JAEDAO010000001">
    <property type="protein sequence ID" value="MBK0391467.1"/>
    <property type="molecule type" value="Genomic_DNA"/>
</dbReference>
<dbReference type="AlphaFoldDB" id="A0A934PZC6"/>
<protein>
    <submittedName>
        <fullName evidence="1">Uncharacterized protein</fullName>
    </submittedName>
</protein>
<accession>A0A934PZC6</accession>
<organism evidence="1 2">
    <name type="scientific">Ramlibacter algicola</name>
    <dbReference type="NCBI Taxonomy" id="2795217"/>
    <lineage>
        <taxon>Bacteria</taxon>
        <taxon>Pseudomonadati</taxon>
        <taxon>Pseudomonadota</taxon>
        <taxon>Betaproteobacteria</taxon>
        <taxon>Burkholderiales</taxon>
        <taxon>Comamonadaceae</taxon>
        <taxon>Ramlibacter</taxon>
    </lineage>
</organism>
<gene>
    <name evidence="1" type="ORF">I8E28_02580</name>
</gene>
<evidence type="ECO:0000313" key="1">
    <source>
        <dbReference type="EMBL" id="MBK0391467.1"/>
    </source>
</evidence>
<dbReference type="Proteomes" id="UP000617041">
    <property type="component" value="Unassembled WGS sequence"/>
</dbReference>
<keyword evidence="2" id="KW-1185">Reference proteome</keyword>
<reference evidence="1" key="1">
    <citation type="submission" date="2020-12" db="EMBL/GenBank/DDBJ databases">
        <title>Ramlibacter sp. nov., isolated from a freshwater alga, Cryptomonas.</title>
        <authorList>
            <person name="Kim H.M."/>
            <person name="Jeon C.O."/>
        </authorList>
    </citation>
    <scope>NUCLEOTIDE SEQUENCE</scope>
    <source>
        <strain evidence="1">CrO1</strain>
    </source>
</reference>
<comment type="caution">
    <text evidence="1">The sequence shown here is derived from an EMBL/GenBank/DDBJ whole genome shotgun (WGS) entry which is preliminary data.</text>
</comment>
<dbReference type="RefSeq" id="WP_200786284.1">
    <property type="nucleotide sequence ID" value="NZ_JAEDAO010000001.1"/>
</dbReference>
<sequence>MYYVIEAVRWSPDGNISHVRWREVDADDGDVITKSEPKDVQVVHAADTCREHEVRVYVPGPIGRFFKLKACTQGIEAAADEHGTPLRERMAHLPQF</sequence>
<name>A0A934PZC6_9BURK</name>
<evidence type="ECO:0000313" key="2">
    <source>
        <dbReference type="Proteomes" id="UP000617041"/>
    </source>
</evidence>
<proteinExistence type="predicted"/>